<name>A0A2C5Z3N1_9HYPO</name>
<dbReference type="Proteomes" id="UP000226431">
    <property type="component" value="Unassembled WGS sequence"/>
</dbReference>
<evidence type="ECO:0000313" key="2">
    <source>
        <dbReference type="Proteomes" id="UP000226431"/>
    </source>
</evidence>
<dbReference type="EMBL" id="NJES01000318">
    <property type="protein sequence ID" value="PHH73781.1"/>
    <property type="molecule type" value="Genomic_DNA"/>
</dbReference>
<accession>A0A2C5Z3N1</accession>
<reference evidence="1 2" key="1">
    <citation type="submission" date="2017-06" db="EMBL/GenBank/DDBJ databases">
        <title>Ant-infecting Ophiocordyceps genomes reveal a high diversity of potential behavioral manipulation genes and a possible major role for enterotoxins.</title>
        <authorList>
            <person name="De Bekker C."/>
            <person name="Evans H.C."/>
            <person name="Brachmann A."/>
            <person name="Hughes D.P."/>
        </authorList>
    </citation>
    <scope>NUCLEOTIDE SEQUENCE [LARGE SCALE GENOMIC DNA]</scope>
    <source>
        <strain evidence="1 2">Map16</strain>
    </source>
</reference>
<dbReference type="AlphaFoldDB" id="A0A2C5Z3N1"/>
<sequence>MANAPASSEYVAIIQAERSVLENMSIKRRKYQHQSQLMRERIDKMRNPPAEIEEAYDRYFKATTQVLVQMNYLDIITRSRLCILRRMNPMLLPEGHPVYDMQRSRLRELREQKWETLPRLAQALKEMQNEAVNVESLLIDEDEVED</sequence>
<organism evidence="1 2">
    <name type="scientific">Ophiocordyceps camponoti-rufipedis</name>
    <dbReference type="NCBI Taxonomy" id="2004952"/>
    <lineage>
        <taxon>Eukaryota</taxon>
        <taxon>Fungi</taxon>
        <taxon>Dikarya</taxon>
        <taxon>Ascomycota</taxon>
        <taxon>Pezizomycotina</taxon>
        <taxon>Sordariomycetes</taxon>
        <taxon>Hypocreomycetidae</taxon>
        <taxon>Hypocreales</taxon>
        <taxon>Ophiocordycipitaceae</taxon>
        <taxon>Ophiocordyceps</taxon>
    </lineage>
</organism>
<evidence type="ECO:0000313" key="1">
    <source>
        <dbReference type="EMBL" id="PHH73781.1"/>
    </source>
</evidence>
<proteinExistence type="predicted"/>
<keyword evidence="2" id="KW-1185">Reference proteome</keyword>
<protein>
    <submittedName>
        <fullName evidence="1">Uncharacterized protein</fullName>
    </submittedName>
</protein>
<gene>
    <name evidence="1" type="ORF">CDD80_3568</name>
</gene>
<comment type="caution">
    <text evidence="1">The sequence shown here is derived from an EMBL/GenBank/DDBJ whole genome shotgun (WGS) entry which is preliminary data.</text>
</comment>